<evidence type="ECO:0008006" key="3">
    <source>
        <dbReference type="Google" id="ProtNLM"/>
    </source>
</evidence>
<comment type="caution">
    <text evidence="1">The sequence shown here is derived from an EMBL/GenBank/DDBJ whole genome shotgun (WGS) entry which is preliminary data.</text>
</comment>
<evidence type="ECO:0000313" key="1">
    <source>
        <dbReference type="EMBL" id="OYD56882.1"/>
    </source>
</evidence>
<dbReference type="OrthoDB" id="1648298at2"/>
<name>A0A235F6K1_9BACL</name>
<dbReference type="Pfam" id="PF13171">
    <property type="entry name" value="DUF4004"/>
    <property type="match status" value="1"/>
</dbReference>
<gene>
    <name evidence="1" type="ORF">CGZ90_15110</name>
</gene>
<keyword evidence="2" id="KW-1185">Reference proteome</keyword>
<dbReference type="RefSeq" id="WP_094253371.1">
    <property type="nucleotide sequence ID" value="NZ_JBHLXL010000001.1"/>
</dbReference>
<proteinExistence type="predicted"/>
<protein>
    <recommendedName>
        <fullName evidence="3">DUF4004 domain-containing protein</fullName>
    </recommendedName>
</protein>
<evidence type="ECO:0000313" key="2">
    <source>
        <dbReference type="Proteomes" id="UP000215059"/>
    </source>
</evidence>
<sequence>MENDLISKKDLLEHAGISYGQLYRWKRKKLIPESWFIRKSTFTGQETFFPRKSIIERVEKIMNLKDDVSLDDLADMFSPQPAAASMTSSQLTERNIVSPTTLELSTRLLGTKQEYSFLEIVQLRITDHLLHQGDMTLTEADLLLQTFSDHREKLQGQDMNILLIRKMGVPLVLFIPTSCELLLDSQTKVIASLNLNGFAEQLKIQLT</sequence>
<dbReference type="EMBL" id="NOII01000010">
    <property type="protein sequence ID" value="OYD56882.1"/>
    <property type="molecule type" value="Genomic_DNA"/>
</dbReference>
<accession>A0A235F6K1</accession>
<organism evidence="1 2">
    <name type="scientific">Fictibacillus aquaticus</name>
    <dbReference type="NCBI Taxonomy" id="2021314"/>
    <lineage>
        <taxon>Bacteria</taxon>
        <taxon>Bacillati</taxon>
        <taxon>Bacillota</taxon>
        <taxon>Bacilli</taxon>
        <taxon>Bacillales</taxon>
        <taxon>Fictibacillaceae</taxon>
        <taxon>Fictibacillus</taxon>
    </lineage>
</organism>
<dbReference type="Proteomes" id="UP000215059">
    <property type="component" value="Unassembled WGS sequence"/>
</dbReference>
<dbReference type="InterPro" id="IPR025063">
    <property type="entry name" value="DUF4004"/>
</dbReference>
<reference evidence="1 2" key="1">
    <citation type="submission" date="2017-07" db="EMBL/GenBank/DDBJ databases">
        <title>Fictibacillus sp. nov. GDSW-R2A3 Genome sequencing and assembly.</title>
        <authorList>
            <person name="Mayilraj S."/>
        </authorList>
    </citation>
    <scope>NUCLEOTIDE SEQUENCE [LARGE SCALE GENOMIC DNA]</scope>
    <source>
        <strain evidence="1 2">GDSW-R2A3</strain>
    </source>
</reference>
<dbReference type="AlphaFoldDB" id="A0A235F6K1"/>